<comment type="caution">
    <text evidence="1">The sequence shown here is derived from an EMBL/GenBank/DDBJ whole genome shotgun (WGS) entry which is preliminary data.</text>
</comment>
<evidence type="ECO:0000313" key="1">
    <source>
        <dbReference type="EMBL" id="THG00518.1"/>
    </source>
</evidence>
<reference evidence="1 2" key="1">
    <citation type="journal article" date="2018" name="Proc. Natl. Acad. Sci. U.S.A.">
        <title>Draft genome sequence of Camellia sinensis var. sinensis provides insights into the evolution of the tea genome and tea quality.</title>
        <authorList>
            <person name="Wei C."/>
            <person name="Yang H."/>
            <person name="Wang S."/>
            <person name="Zhao J."/>
            <person name="Liu C."/>
            <person name="Gao L."/>
            <person name="Xia E."/>
            <person name="Lu Y."/>
            <person name="Tai Y."/>
            <person name="She G."/>
            <person name="Sun J."/>
            <person name="Cao H."/>
            <person name="Tong W."/>
            <person name="Gao Q."/>
            <person name="Li Y."/>
            <person name="Deng W."/>
            <person name="Jiang X."/>
            <person name="Wang W."/>
            <person name="Chen Q."/>
            <person name="Zhang S."/>
            <person name="Li H."/>
            <person name="Wu J."/>
            <person name="Wang P."/>
            <person name="Li P."/>
            <person name="Shi C."/>
            <person name="Zheng F."/>
            <person name="Jian J."/>
            <person name="Huang B."/>
            <person name="Shan D."/>
            <person name="Shi M."/>
            <person name="Fang C."/>
            <person name="Yue Y."/>
            <person name="Li F."/>
            <person name="Li D."/>
            <person name="Wei S."/>
            <person name="Han B."/>
            <person name="Jiang C."/>
            <person name="Yin Y."/>
            <person name="Xia T."/>
            <person name="Zhang Z."/>
            <person name="Bennetzen J.L."/>
            <person name="Zhao S."/>
            <person name="Wan X."/>
        </authorList>
    </citation>
    <scope>NUCLEOTIDE SEQUENCE [LARGE SCALE GENOMIC DNA]</scope>
    <source>
        <strain evidence="2">cv. Shuchazao</strain>
        <tissue evidence="1">Leaf</tissue>
    </source>
</reference>
<protein>
    <submittedName>
        <fullName evidence="1">Uncharacterized protein</fullName>
    </submittedName>
</protein>
<evidence type="ECO:0000313" key="2">
    <source>
        <dbReference type="Proteomes" id="UP000306102"/>
    </source>
</evidence>
<dbReference type="STRING" id="542762.A0A4S4DD19"/>
<keyword evidence="2" id="KW-1185">Reference proteome</keyword>
<dbReference type="Gene3D" id="3.40.1740.10">
    <property type="entry name" value="VC0467-like"/>
    <property type="match status" value="1"/>
</dbReference>
<accession>A0A4S4DD19</accession>
<dbReference type="PANTHER" id="PTHR31984:SF1">
    <property type="entry name" value="OS10G0330400 PROTEIN"/>
    <property type="match status" value="1"/>
</dbReference>
<dbReference type="InterPro" id="IPR003774">
    <property type="entry name" value="AlgH-like"/>
</dbReference>
<dbReference type="SUPFAM" id="SSF143456">
    <property type="entry name" value="VC0467-like"/>
    <property type="match status" value="1"/>
</dbReference>
<name>A0A4S4DD19_CAMSN</name>
<dbReference type="Proteomes" id="UP000306102">
    <property type="component" value="Unassembled WGS sequence"/>
</dbReference>
<sequence length="326" mass="35470">MTMEACFLSSNSFSKTITFVPSIKSKVLAHHPKRNHNQFQSKKVGIPSPITCCHLGSSSSPEDDSKPVHNSDWRSFRARLVAGERALRPELEEPTSLVVQHQHQPPTVSIGDKWAHTIHEPEKGCLLIATEKLDGVHIFEQTVILLLSTGPVGPTGIILNRPSLMSIKETKSTVLDVAGTFSDRPLFFGGPLEEGLFLVSPKEGGGSGSGGDGGVERSGVFEEVMKGLYYGTKESLGCAAEMVKRDVVGVGEFRFFDGYCGWEKEQLKDEIRAGYWTVAACSPSVIGLGDIVGLWEEVHGLMDPRKGWDAEWDKESEASVSEAVGE</sequence>
<dbReference type="EMBL" id="SDRB02011664">
    <property type="protein sequence ID" value="THG00518.1"/>
    <property type="molecule type" value="Genomic_DNA"/>
</dbReference>
<dbReference type="PANTHER" id="PTHR31984">
    <property type="entry name" value="TRANSPORTER, PUTATIVE (DUF179)-RELATED"/>
    <property type="match status" value="1"/>
</dbReference>
<gene>
    <name evidence="1" type="ORF">TEA_004013</name>
</gene>
<dbReference type="AlphaFoldDB" id="A0A4S4DD19"/>
<organism evidence="1 2">
    <name type="scientific">Camellia sinensis var. sinensis</name>
    <name type="common">China tea</name>
    <dbReference type="NCBI Taxonomy" id="542762"/>
    <lineage>
        <taxon>Eukaryota</taxon>
        <taxon>Viridiplantae</taxon>
        <taxon>Streptophyta</taxon>
        <taxon>Embryophyta</taxon>
        <taxon>Tracheophyta</taxon>
        <taxon>Spermatophyta</taxon>
        <taxon>Magnoliopsida</taxon>
        <taxon>eudicotyledons</taxon>
        <taxon>Gunneridae</taxon>
        <taxon>Pentapetalae</taxon>
        <taxon>asterids</taxon>
        <taxon>Ericales</taxon>
        <taxon>Theaceae</taxon>
        <taxon>Camellia</taxon>
    </lineage>
</organism>
<proteinExistence type="predicted"/>
<dbReference type="Pfam" id="PF02622">
    <property type="entry name" value="DUF179"/>
    <property type="match status" value="1"/>
</dbReference>